<dbReference type="Proteomes" id="UP001165064">
    <property type="component" value="Unassembled WGS sequence"/>
</dbReference>
<evidence type="ECO:0000313" key="2">
    <source>
        <dbReference type="Proteomes" id="UP001165064"/>
    </source>
</evidence>
<keyword evidence="2" id="KW-1185">Reference proteome</keyword>
<gene>
    <name evidence="1" type="ORF">Amon02_001279100</name>
</gene>
<evidence type="ECO:0000313" key="1">
    <source>
        <dbReference type="EMBL" id="GMF06811.1"/>
    </source>
</evidence>
<dbReference type="EMBL" id="BSXS01015508">
    <property type="protein sequence ID" value="GMF06811.1"/>
    <property type="molecule type" value="Genomic_DNA"/>
</dbReference>
<proteinExistence type="predicted"/>
<comment type="caution">
    <text evidence="1">The sequence shown here is derived from an EMBL/GenBank/DDBJ whole genome shotgun (WGS) entry which is preliminary data.</text>
</comment>
<name>A0ACB5UBU5_AMBMO</name>
<reference evidence="1" key="1">
    <citation type="submission" date="2023-04" db="EMBL/GenBank/DDBJ databases">
        <title>Ambrosiozyma monospora NBRC 10751.</title>
        <authorList>
            <person name="Ichikawa N."/>
            <person name="Sato H."/>
            <person name="Tonouchi N."/>
        </authorList>
    </citation>
    <scope>NUCLEOTIDE SEQUENCE</scope>
    <source>
        <strain evidence="1">NBRC 10751</strain>
    </source>
</reference>
<protein>
    <submittedName>
        <fullName evidence="1">Unnamed protein product</fullName>
    </submittedName>
</protein>
<sequence>MQIKLSNQSKFRNGNSNRLNIIMRDRNLNVLDTILRSSSLSRTRQVNSWSTIGISQDFNVLQRSTSTLGFNFQ</sequence>
<accession>A0ACB5UBU5</accession>
<organism evidence="1 2">
    <name type="scientific">Ambrosiozyma monospora</name>
    <name type="common">Yeast</name>
    <name type="synonym">Endomycopsis monosporus</name>
    <dbReference type="NCBI Taxonomy" id="43982"/>
    <lineage>
        <taxon>Eukaryota</taxon>
        <taxon>Fungi</taxon>
        <taxon>Dikarya</taxon>
        <taxon>Ascomycota</taxon>
        <taxon>Saccharomycotina</taxon>
        <taxon>Pichiomycetes</taxon>
        <taxon>Pichiales</taxon>
        <taxon>Pichiaceae</taxon>
        <taxon>Ambrosiozyma</taxon>
    </lineage>
</organism>